<evidence type="ECO:0000313" key="1">
    <source>
        <dbReference type="EMBL" id="SMO77300.1"/>
    </source>
</evidence>
<dbReference type="AlphaFoldDB" id="A0A521E2G6"/>
<accession>A0A521E2G6</accession>
<dbReference type="Proteomes" id="UP000319040">
    <property type="component" value="Unassembled WGS sequence"/>
</dbReference>
<sequence>MLLLQLCMKLFCWLNVVQYERIIAKWSRILNKKAIVLLKIHRNTIAVEATTKKYVL</sequence>
<name>A0A521E2G6_SACCC</name>
<gene>
    <name evidence="1" type="ORF">SAMN06265379_10785</name>
</gene>
<evidence type="ECO:0000313" key="2">
    <source>
        <dbReference type="Proteomes" id="UP000319040"/>
    </source>
</evidence>
<protein>
    <submittedName>
        <fullName evidence="1">Uncharacterized protein</fullName>
    </submittedName>
</protein>
<reference evidence="1 2" key="1">
    <citation type="submission" date="2017-05" db="EMBL/GenBank/DDBJ databases">
        <authorList>
            <person name="Varghese N."/>
            <person name="Submissions S."/>
        </authorList>
    </citation>
    <scope>NUCLEOTIDE SEQUENCE [LARGE SCALE GENOMIC DNA]</scope>
    <source>
        <strain evidence="1 2">DSM 27040</strain>
    </source>
</reference>
<dbReference type="EMBL" id="FXTB01000007">
    <property type="protein sequence ID" value="SMO77300.1"/>
    <property type="molecule type" value="Genomic_DNA"/>
</dbReference>
<proteinExistence type="predicted"/>
<keyword evidence="2" id="KW-1185">Reference proteome</keyword>
<organism evidence="1 2">
    <name type="scientific">Saccharicrinis carchari</name>
    <dbReference type="NCBI Taxonomy" id="1168039"/>
    <lineage>
        <taxon>Bacteria</taxon>
        <taxon>Pseudomonadati</taxon>
        <taxon>Bacteroidota</taxon>
        <taxon>Bacteroidia</taxon>
        <taxon>Marinilabiliales</taxon>
        <taxon>Marinilabiliaceae</taxon>
        <taxon>Saccharicrinis</taxon>
    </lineage>
</organism>